<proteinExistence type="predicted"/>
<dbReference type="InterPro" id="IPR004960">
    <property type="entry name" value="LipA_acyltrans"/>
</dbReference>
<name>A0ABY6HPZ8_9ARCH</name>
<dbReference type="EMBL" id="CP104013">
    <property type="protein sequence ID" value="UYP44452.1"/>
    <property type="molecule type" value="Genomic_DNA"/>
</dbReference>
<evidence type="ECO:0000256" key="6">
    <source>
        <dbReference type="ARBA" id="ARBA00023315"/>
    </source>
</evidence>
<dbReference type="Proteomes" id="UP001208689">
    <property type="component" value="Chromosome"/>
</dbReference>
<organism evidence="7 8">
    <name type="scientific">Candidatus Lokiarchaeum ossiferum</name>
    <dbReference type="NCBI Taxonomy" id="2951803"/>
    <lineage>
        <taxon>Archaea</taxon>
        <taxon>Promethearchaeati</taxon>
        <taxon>Promethearchaeota</taxon>
        <taxon>Promethearchaeia</taxon>
        <taxon>Promethearchaeales</taxon>
        <taxon>Promethearchaeaceae</taxon>
        <taxon>Candidatus Lokiarchaeum</taxon>
    </lineage>
</organism>
<keyword evidence="2" id="KW-1003">Cell membrane</keyword>
<dbReference type="Pfam" id="PF03279">
    <property type="entry name" value="Lip_A_acyltrans"/>
    <property type="match status" value="1"/>
</dbReference>
<evidence type="ECO:0008006" key="9">
    <source>
        <dbReference type="Google" id="ProtNLM"/>
    </source>
</evidence>
<comment type="subcellular location">
    <subcellularLocation>
        <location evidence="1">Cell inner membrane</location>
    </subcellularLocation>
</comment>
<evidence type="ECO:0000313" key="7">
    <source>
        <dbReference type="EMBL" id="UYP44452.1"/>
    </source>
</evidence>
<evidence type="ECO:0000256" key="5">
    <source>
        <dbReference type="ARBA" id="ARBA00023136"/>
    </source>
</evidence>
<evidence type="ECO:0000256" key="2">
    <source>
        <dbReference type="ARBA" id="ARBA00022475"/>
    </source>
</evidence>
<keyword evidence="6" id="KW-0012">Acyltransferase</keyword>
<evidence type="ECO:0000256" key="3">
    <source>
        <dbReference type="ARBA" id="ARBA00022519"/>
    </source>
</evidence>
<dbReference type="PANTHER" id="PTHR30606">
    <property type="entry name" value="LIPID A BIOSYNTHESIS LAUROYL ACYLTRANSFERASE"/>
    <property type="match status" value="1"/>
</dbReference>
<keyword evidence="5" id="KW-0472">Membrane</keyword>
<accession>A0ABY6HPZ8</accession>
<keyword evidence="3" id="KW-0997">Cell inner membrane</keyword>
<dbReference type="PANTHER" id="PTHR30606:SF10">
    <property type="entry name" value="PHOSPHATIDYLINOSITOL MANNOSIDE ACYLTRANSFERASE"/>
    <property type="match status" value="1"/>
</dbReference>
<evidence type="ECO:0000313" key="8">
    <source>
        <dbReference type="Proteomes" id="UP001208689"/>
    </source>
</evidence>
<reference evidence="7" key="1">
    <citation type="submission" date="2022-09" db="EMBL/GenBank/DDBJ databases">
        <title>Actin cytoskeleton and complex cell architecture in an #Asgard archaeon.</title>
        <authorList>
            <person name="Ponce Toledo R.I."/>
            <person name="Schleper C."/>
            <person name="Rodrigues Oliveira T."/>
            <person name="Wollweber F."/>
            <person name="Xu J."/>
            <person name="Rittmann S."/>
            <person name="Klingl A."/>
            <person name="Pilhofer M."/>
        </authorList>
    </citation>
    <scope>NUCLEOTIDE SEQUENCE</scope>
    <source>
        <strain evidence="7">B-35</strain>
    </source>
</reference>
<gene>
    <name evidence="7" type="ORF">NEF87_000737</name>
</gene>
<protein>
    <recommendedName>
        <fullName evidence="9">Phospholipid/glycerol acyltransferase domain-containing protein</fullName>
    </recommendedName>
</protein>
<evidence type="ECO:0000256" key="1">
    <source>
        <dbReference type="ARBA" id="ARBA00004533"/>
    </source>
</evidence>
<evidence type="ECO:0000256" key="4">
    <source>
        <dbReference type="ARBA" id="ARBA00022679"/>
    </source>
</evidence>
<keyword evidence="4" id="KW-0808">Transferase</keyword>
<keyword evidence="8" id="KW-1185">Reference proteome</keyword>
<sequence>MVGVKIFIPKQINHTRTEFKAKTKKEKVKGIRDKKEGQSWGDSLGPAYSFLRFYITKGIYRMFLYTPLHFFNSIGHFIGHFILGTSRKVKRRTKAGLRALHPNYSEKSIRKLCDASSKYMGSLMMDIFFNFPLIVHRNGRKNISLKHFERFEAAIAQGKGVIITTPHVGQFFHANFGLVCHPNHYKVSTIGSIKNIPMYEYNNRERYDNFYIYGSTSFSFLAPHLTRDLKNNHSIVVYHDYASSSQLRTPCLHGKLPYLIHTPQSFISLHKKTGAVILPAICHPNGPIGRTTLEFLDNTAIMQASNDYMDKPDKEFHGHVSTEINKVVYNQVRRYTHIWEEIMKFTERRVADKINFPPNHTMKQFLEDVLQKMHSILDKSFEPDRKDAQLHAVIDEIAPKIVVSLQNPDRILRPHKTFIDLSLMDGVSELLKLCSASRKELVAKEERVAGSLFLTLSEKLSKFILN</sequence>